<name>A0A8T0I113_CERPU</name>
<sequence>MSDWAPPWKHLMHTNPELQTDLQVSCHRCVFVGCKHCCRLQTLVMWQESCDVRMRSEMGKSMFVGESNMIVRFVYWVTESFGDGTGVGHLTAVKLMETNILDFPAFMFREINHFLYLCLMYL</sequence>
<dbReference type="Proteomes" id="UP000822688">
    <property type="component" value="Chromosome 5"/>
</dbReference>
<protein>
    <submittedName>
        <fullName evidence="1">Uncharacterized protein</fullName>
    </submittedName>
</protein>
<accession>A0A8T0I113</accession>
<comment type="caution">
    <text evidence="1">The sequence shown here is derived from an EMBL/GenBank/DDBJ whole genome shotgun (WGS) entry which is preliminary data.</text>
</comment>
<dbReference type="AlphaFoldDB" id="A0A8T0I113"/>
<evidence type="ECO:0000313" key="2">
    <source>
        <dbReference type="Proteomes" id="UP000822688"/>
    </source>
</evidence>
<reference evidence="1" key="1">
    <citation type="submission" date="2020-06" db="EMBL/GenBank/DDBJ databases">
        <title>WGS assembly of Ceratodon purpureus strain R40.</title>
        <authorList>
            <person name="Carey S.B."/>
            <person name="Jenkins J."/>
            <person name="Shu S."/>
            <person name="Lovell J.T."/>
            <person name="Sreedasyam A."/>
            <person name="Maumus F."/>
            <person name="Tiley G.P."/>
            <person name="Fernandez-Pozo N."/>
            <person name="Barry K."/>
            <person name="Chen C."/>
            <person name="Wang M."/>
            <person name="Lipzen A."/>
            <person name="Daum C."/>
            <person name="Saski C.A."/>
            <person name="Payton A.C."/>
            <person name="Mcbreen J.C."/>
            <person name="Conrad R.E."/>
            <person name="Kollar L.M."/>
            <person name="Olsson S."/>
            <person name="Huttunen S."/>
            <person name="Landis J.B."/>
            <person name="Wickett N.J."/>
            <person name="Johnson M.G."/>
            <person name="Rensing S.A."/>
            <person name="Grimwood J."/>
            <person name="Schmutz J."/>
            <person name="Mcdaniel S.F."/>
        </authorList>
    </citation>
    <scope>NUCLEOTIDE SEQUENCE</scope>
    <source>
        <strain evidence="1">R40</strain>
    </source>
</reference>
<evidence type="ECO:0000313" key="1">
    <source>
        <dbReference type="EMBL" id="KAG0577152.1"/>
    </source>
</evidence>
<proteinExistence type="predicted"/>
<gene>
    <name evidence="1" type="ORF">KC19_5G135100</name>
</gene>
<organism evidence="1 2">
    <name type="scientific">Ceratodon purpureus</name>
    <name type="common">Fire moss</name>
    <name type="synonym">Dicranum purpureum</name>
    <dbReference type="NCBI Taxonomy" id="3225"/>
    <lineage>
        <taxon>Eukaryota</taxon>
        <taxon>Viridiplantae</taxon>
        <taxon>Streptophyta</taxon>
        <taxon>Embryophyta</taxon>
        <taxon>Bryophyta</taxon>
        <taxon>Bryophytina</taxon>
        <taxon>Bryopsida</taxon>
        <taxon>Dicranidae</taxon>
        <taxon>Pseudoditrichales</taxon>
        <taxon>Ditrichaceae</taxon>
        <taxon>Ceratodon</taxon>
    </lineage>
</organism>
<keyword evidence="2" id="KW-1185">Reference proteome</keyword>
<dbReference type="EMBL" id="CM026425">
    <property type="protein sequence ID" value="KAG0577152.1"/>
    <property type="molecule type" value="Genomic_DNA"/>
</dbReference>